<organism evidence="3 4">
    <name type="scientific">Nocardioides guangzhouensis</name>
    <dbReference type="NCBI Taxonomy" id="2497878"/>
    <lineage>
        <taxon>Bacteria</taxon>
        <taxon>Bacillati</taxon>
        <taxon>Actinomycetota</taxon>
        <taxon>Actinomycetes</taxon>
        <taxon>Propionibacteriales</taxon>
        <taxon>Nocardioidaceae</taxon>
        <taxon>Nocardioides</taxon>
    </lineage>
</organism>
<feature type="domain" description="DUF3071" evidence="2">
    <location>
        <begin position="1"/>
        <end position="169"/>
    </location>
</feature>
<sequence length="320" mass="34752">MLHLTVVGLSEDNKRLLLVSDSGDEFSVDIDARFRAALRGENARLGQLEIRMESTLRPRDIQARIRSGETPEAVAQAAQTTVEKIMPFAAPVLAERAHVAERAQRSSVRRKAGDAGARTLGDAVSSQLRPLNVDPGTVEWDAWRREDGRWSLTAIYASSKRKGTATFAYDAPGNYVTTENDDARWLVGDAVASAPAAPPRDDLRQARQRRLAAVSEDELPLGDDAIELANRPADEADATTEDLTETAARVRDADADISPTPEPLADEPAHHEHTGRAEPAAEPEPETPAAEQPAPARPKRRGRASVPSWDEIMFGGGKHD</sequence>
<keyword evidence="4" id="KW-1185">Reference proteome</keyword>
<dbReference type="NCBIfam" id="NF040712">
    <property type="entry name" value="SepH"/>
    <property type="match status" value="1"/>
</dbReference>
<evidence type="ECO:0000256" key="1">
    <source>
        <dbReference type="SAM" id="MobiDB-lite"/>
    </source>
</evidence>
<dbReference type="InterPro" id="IPR047682">
    <property type="entry name" value="SepH-like"/>
</dbReference>
<name>A0A4Q4ZFQ3_9ACTN</name>
<feature type="compositionally biased region" description="Acidic residues" evidence="1">
    <location>
        <begin position="215"/>
        <end position="226"/>
    </location>
</feature>
<dbReference type="InterPro" id="IPR021421">
    <property type="entry name" value="DUF3071"/>
</dbReference>
<reference evidence="3 4" key="1">
    <citation type="submission" date="2019-01" db="EMBL/GenBank/DDBJ databases">
        <title>Nocardioides guangzhouensis sp. nov., an actinobacterium isolated from soil.</title>
        <authorList>
            <person name="Fu Y."/>
            <person name="Cai Y."/>
            <person name="Lin Z."/>
            <person name="Chen P."/>
        </authorList>
    </citation>
    <scope>NUCLEOTIDE SEQUENCE [LARGE SCALE GENOMIC DNA]</scope>
    <source>
        <strain evidence="3 4">130</strain>
    </source>
</reference>
<dbReference type="RefSeq" id="WP_134715557.1">
    <property type="nucleotide sequence ID" value="NZ_SDKM01000008.1"/>
</dbReference>
<dbReference type="EMBL" id="SDKM01000008">
    <property type="protein sequence ID" value="RYP87000.1"/>
    <property type="molecule type" value="Genomic_DNA"/>
</dbReference>
<gene>
    <name evidence="3" type="ORF">EKO23_06900</name>
</gene>
<evidence type="ECO:0000259" key="2">
    <source>
        <dbReference type="Pfam" id="PF11268"/>
    </source>
</evidence>
<dbReference type="Proteomes" id="UP000295198">
    <property type="component" value="Unassembled WGS sequence"/>
</dbReference>
<dbReference type="OrthoDB" id="5180791at2"/>
<feature type="region of interest" description="Disordered" evidence="1">
    <location>
        <begin position="194"/>
        <end position="320"/>
    </location>
</feature>
<feature type="compositionally biased region" description="Acidic residues" evidence="1">
    <location>
        <begin position="235"/>
        <end position="244"/>
    </location>
</feature>
<comment type="caution">
    <text evidence="3">The sequence shown here is derived from an EMBL/GenBank/DDBJ whole genome shotgun (WGS) entry which is preliminary data.</text>
</comment>
<evidence type="ECO:0000313" key="3">
    <source>
        <dbReference type="EMBL" id="RYP87000.1"/>
    </source>
</evidence>
<evidence type="ECO:0000313" key="4">
    <source>
        <dbReference type="Proteomes" id="UP000295198"/>
    </source>
</evidence>
<dbReference type="Pfam" id="PF11268">
    <property type="entry name" value="DUF3071"/>
    <property type="match status" value="1"/>
</dbReference>
<dbReference type="AlphaFoldDB" id="A0A4Q4ZFQ3"/>
<feature type="compositionally biased region" description="Basic and acidic residues" evidence="1">
    <location>
        <begin position="267"/>
        <end position="276"/>
    </location>
</feature>
<proteinExistence type="predicted"/>
<protein>
    <submittedName>
        <fullName evidence="3">DUF3071 domain-containing protein</fullName>
    </submittedName>
</protein>
<accession>A0A4Q4ZFQ3</accession>